<feature type="transmembrane region" description="Helical" evidence="1">
    <location>
        <begin position="54"/>
        <end position="74"/>
    </location>
</feature>
<dbReference type="EMBL" id="AVBH01000039">
    <property type="protein sequence ID" value="KGO98951.1"/>
    <property type="molecule type" value="Genomic_DNA"/>
</dbReference>
<sequence>MAVTPDRPHHLVAVHPLHAFFTAGMVPLFLGALITDWTYANSYHIQWSNFSSWLIVGGMVLCGIVLVLSIVDLVRHRAGRSVLYFLVVLATFVLGFINALVHGQDAWAIMPEAPILSLIVFVLAAVAAWLALSGRRVGGVR</sequence>
<evidence type="ECO:0000256" key="1">
    <source>
        <dbReference type="SAM" id="Phobius"/>
    </source>
</evidence>
<dbReference type="STRING" id="1385515.GCA_000423325_01624"/>
<keyword evidence="4" id="KW-1185">Reference proteome</keyword>
<dbReference type="InterPro" id="IPR019251">
    <property type="entry name" value="DUF2231_TM"/>
</dbReference>
<feature type="transmembrane region" description="Helical" evidence="1">
    <location>
        <begin position="12"/>
        <end position="34"/>
    </location>
</feature>
<proteinExistence type="predicted"/>
<evidence type="ECO:0000313" key="3">
    <source>
        <dbReference type="EMBL" id="KGO98951.1"/>
    </source>
</evidence>
<dbReference type="AlphaFoldDB" id="A0A0A0MBP3"/>
<keyword evidence="1" id="KW-0812">Transmembrane</keyword>
<accession>A0A0A0MBP3</accession>
<reference evidence="3 4" key="1">
    <citation type="submission" date="2013-08" db="EMBL/GenBank/DDBJ databases">
        <title>Genomic analysis of Lysobacter defluvii.</title>
        <authorList>
            <person name="Wang Q."/>
            <person name="Wang G."/>
        </authorList>
    </citation>
    <scope>NUCLEOTIDE SEQUENCE [LARGE SCALE GENOMIC DNA]</scope>
    <source>
        <strain evidence="3 4">IMMIB APB-9</strain>
    </source>
</reference>
<keyword evidence="1" id="KW-1133">Transmembrane helix</keyword>
<dbReference type="RefSeq" id="WP_027069962.1">
    <property type="nucleotide sequence ID" value="NZ_AUHT01000008.1"/>
</dbReference>
<feature type="domain" description="DUF2231" evidence="2">
    <location>
        <begin position="15"/>
        <end position="130"/>
    </location>
</feature>
<dbReference type="Pfam" id="PF09990">
    <property type="entry name" value="DUF2231"/>
    <property type="match status" value="1"/>
</dbReference>
<feature type="transmembrane region" description="Helical" evidence="1">
    <location>
        <begin position="81"/>
        <end position="101"/>
    </location>
</feature>
<protein>
    <submittedName>
        <fullName evidence="3">Membrane protein</fullName>
    </submittedName>
</protein>
<gene>
    <name evidence="3" type="ORF">N791_12830</name>
</gene>
<dbReference type="Proteomes" id="UP000030003">
    <property type="component" value="Unassembled WGS sequence"/>
</dbReference>
<name>A0A0A0MBP3_9GAMM</name>
<comment type="caution">
    <text evidence="3">The sequence shown here is derived from an EMBL/GenBank/DDBJ whole genome shotgun (WGS) entry which is preliminary data.</text>
</comment>
<feature type="transmembrane region" description="Helical" evidence="1">
    <location>
        <begin position="113"/>
        <end position="132"/>
    </location>
</feature>
<dbReference type="eggNOG" id="COG4244">
    <property type="taxonomic scope" value="Bacteria"/>
</dbReference>
<evidence type="ECO:0000313" key="4">
    <source>
        <dbReference type="Proteomes" id="UP000030003"/>
    </source>
</evidence>
<dbReference type="OrthoDB" id="2873672at2"/>
<evidence type="ECO:0000259" key="2">
    <source>
        <dbReference type="Pfam" id="PF09990"/>
    </source>
</evidence>
<organism evidence="3 4">
    <name type="scientific">Lysobacter defluvii IMMIB APB-9 = DSM 18482</name>
    <dbReference type="NCBI Taxonomy" id="1385515"/>
    <lineage>
        <taxon>Bacteria</taxon>
        <taxon>Pseudomonadati</taxon>
        <taxon>Pseudomonadota</taxon>
        <taxon>Gammaproteobacteria</taxon>
        <taxon>Lysobacterales</taxon>
        <taxon>Lysobacteraceae</taxon>
        <taxon>Novilysobacter</taxon>
    </lineage>
</organism>
<keyword evidence="1" id="KW-0472">Membrane</keyword>